<evidence type="ECO:0000313" key="3">
    <source>
        <dbReference type="Proteomes" id="UP000054018"/>
    </source>
</evidence>
<evidence type="ECO:0000313" key="2">
    <source>
        <dbReference type="EMBL" id="KIK21577.1"/>
    </source>
</evidence>
<dbReference type="AlphaFoldDB" id="A0A0C9ZGG6"/>
<reference evidence="3" key="2">
    <citation type="submission" date="2015-01" db="EMBL/GenBank/DDBJ databases">
        <title>Evolutionary Origins and Diversification of the Mycorrhizal Mutualists.</title>
        <authorList>
            <consortium name="DOE Joint Genome Institute"/>
            <consortium name="Mycorrhizal Genomics Consortium"/>
            <person name="Kohler A."/>
            <person name="Kuo A."/>
            <person name="Nagy L.G."/>
            <person name="Floudas D."/>
            <person name="Copeland A."/>
            <person name="Barry K.W."/>
            <person name="Cichocki N."/>
            <person name="Veneault-Fourrey C."/>
            <person name="LaButti K."/>
            <person name="Lindquist E.A."/>
            <person name="Lipzen A."/>
            <person name="Lundell T."/>
            <person name="Morin E."/>
            <person name="Murat C."/>
            <person name="Riley R."/>
            <person name="Ohm R."/>
            <person name="Sun H."/>
            <person name="Tunlid A."/>
            <person name="Henrissat B."/>
            <person name="Grigoriev I.V."/>
            <person name="Hibbett D.S."/>
            <person name="Martin F."/>
        </authorList>
    </citation>
    <scope>NUCLEOTIDE SEQUENCE [LARGE SCALE GENOMIC DNA]</scope>
    <source>
        <strain evidence="3">441</strain>
    </source>
</reference>
<protein>
    <submittedName>
        <fullName evidence="2">Uncharacterized protein</fullName>
    </submittedName>
</protein>
<keyword evidence="3" id="KW-1185">Reference proteome</keyword>
<feature type="region of interest" description="Disordered" evidence="1">
    <location>
        <begin position="640"/>
        <end position="672"/>
    </location>
</feature>
<reference evidence="2 3" key="1">
    <citation type="submission" date="2014-04" db="EMBL/GenBank/DDBJ databases">
        <authorList>
            <consortium name="DOE Joint Genome Institute"/>
            <person name="Kuo A."/>
            <person name="Kohler A."/>
            <person name="Costa M.D."/>
            <person name="Nagy L.G."/>
            <person name="Floudas D."/>
            <person name="Copeland A."/>
            <person name="Barry K.W."/>
            <person name="Cichocki N."/>
            <person name="Veneault-Fourrey C."/>
            <person name="LaButti K."/>
            <person name="Lindquist E.A."/>
            <person name="Lipzen A."/>
            <person name="Lundell T."/>
            <person name="Morin E."/>
            <person name="Murat C."/>
            <person name="Sun H."/>
            <person name="Tunlid A."/>
            <person name="Henrissat B."/>
            <person name="Grigoriev I.V."/>
            <person name="Hibbett D.S."/>
            <person name="Martin F."/>
            <person name="Nordberg H.P."/>
            <person name="Cantor M.N."/>
            <person name="Hua S.X."/>
        </authorList>
    </citation>
    <scope>NUCLEOTIDE SEQUENCE [LARGE SCALE GENOMIC DNA]</scope>
    <source>
        <strain evidence="2 3">441</strain>
    </source>
</reference>
<proteinExistence type="predicted"/>
<feature type="region of interest" description="Disordered" evidence="1">
    <location>
        <begin position="505"/>
        <end position="534"/>
    </location>
</feature>
<name>A0A0C9ZGG6_9AGAM</name>
<evidence type="ECO:0000256" key="1">
    <source>
        <dbReference type="SAM" id="MobiDB-lite"/>
    </source>
</evidence>
<feature type="compositionally biased region" description="Basic and acidic residues" evidence="1">
    <location>
        <begin position="514"/>
        <end position="523"/>
    </location>
</feature>
<feature type="compositionally biased region" description="Polar residues" evidence="1">
    <location>
        <begin position="347"/>
        <end position="368"/>
    </location>
</feature>
<accession>A0A0C9ZGG6</accession>
<dbReference type="Proteomes" id="UP000054018">
    <property type="component" value="Unassembled WGS sequence"/>
</dbReference>
<feature type="region of interest" description="Disordered" evidence="1">
    <location>
        <begin position="345"/>
        <end position="369"/>
    </location>
</feature>
<dbReference type="EMBL" id="KN833750">
    <property type="protein sequence ID" value="KIK21577.1"/>
    <property type="molecule type" value="Genomic_DNA"/>
</dbReference>
<dbReference type="HOGENOM" id="CLU_359458_0_0_1"/>
<gene>
    <name evidence="2" type="ORF">PISMIDRAFT_12202</name>
</gene>
<sequence>MADSTIPELELDGRNWKAYRESLLKAAATKGWLGILSGQEPSDETLRWEGKDAQVKMLLYRTVPVPLVLKFRRLKTSHEMFDYLATTFRDPTPISLPIKKPVEASSDDETRELLAKPSELSVEPPVKERLENGLTEARSKDGAEAAFGAAQQVSPRSVKVKEYLPELHEQLSSRAVEPLESEHIEVLEGMVEKPVEVEKPVKVEKPVEVQDIDRKAMRHGRLIEEWRESAMVHIRDIPDDLPIPQPDTPPSIKLEGEWTEDPSFDVELTSGIENSYNQTMNSQSFPTEDPNLTVYDPGGILRQPAAHNEQANEDQVASDGGGKNIEPHHVETEWIPMMGVLLEGEQTRSTSSNETNPRGYADTSSPLSICTDRLSEPTTTWRQVGMGDINVTTPRNAPVEAPITPHQEITFAQPASPDEGPTARDVKSEIVTGSHGKLREGKVDTTTSDGVNLERDEGAMLAGECQDACQDKNLRGDLPTSSQTSTTCRKCSYEVHRPKCRRGRSKFKARNVSRRREDKEAYRSCDNATSHAREGIGTPQNLTIEAWTLQECPDGVRNWNNVNTNVPSRSRGPGGQDEANEAFGDVEGKPKLRNDAGGVKMDGRRCQMDGATSSMCCSSKRAETKLLAEDEACQHQWQQYRPRNVPGPPTRLPKRSYEVTKPKRRRGRIKTESRKVSRLQEGENMYQECANTIAHPREGIGTPQSLTTVSGTQAECQRCVRGDAGGVQALRSTKTRCAGHEHDTTYHIGQLRSRTVQGIALEAQEQIITRPLSDRNARF</sequence>
<dbReference type="OrthoDB" id="2685374at2759"/>
<organism evidence="2 3">
    <name type="scientific">Pisolithus microcarpus 441</name>
    <dbReference type="NCBI Taxonomy" id="765257"/>
    <lineage>
        <taxon>Eukaryota</taxon>
        <taxon>Fungi</taxon>
        <taxon>Dikarya</taxon>
        <taxon>Basidiomycota</taxon>
        <taxon>Agaricomycotina</taxon>
        <taxon>Agaricomycetes</taxon>
        <taxon>Agaricomycetidae</taxon>
        <taxon>Boletales</taxon>
        <taxon>Sclerodermatineae</taxon>
        <taxon>Pisolithaceae</taxon>
        <taxon>Pisolithus</taxon>
    </lineage>
</organism>